<gene>
    <name evidence="2" type="ORF">LY90DRAFT_505262</name>
</gene>
<dbReference type="Gene3D" id="2.60.210.10">
    <property type="entry name" value="Apoptosis, Tumor Necrosis Factor Receptor Associated Protein 2, Chain A"/>
    <property type="match status" value="1"/>
</dbReference>
<dbReference type="EMBL" id="MCOG01000056">
    <property type="protein sequence ID" value="ORY63606.1"/>
    <property type="molecule type" value="Genomic_DNA"/>
</dbReference>
<dbReference type="Pfam" id="PF22486">
    <property type="entry name" value="MATH_2"/>
    <property type="match status" value="1"/>
</dbReference>
<evidence type="ECO:0000313" key="2">
    <source>
        <dbReference type="EMBL" id="ORY63606.1"/>
    </source>
</evidence>
<organism evidence="2 3">
    <name type="scientific">Neocallimastix californiae</name>
    <dbReference type="NCBI Taxonomy" id="1754190"/>
    <lineage>
        <taxon>Eukaryota</taxon>
        <taxon>Fungi</taxon>
        <taxon>Fungi incertae sedis</taxon>
        <taxon>Chytridiomycota</taxon>
        <taxon>Chytridiomycota incertae sedis</taxon>
        <taxon>Neocallimastigomycetes</taxon>
        <taxon>Neocallimastigales</taxon>
        <taxon>Neocallimastigaceae</taxon>
        <taxon>Neocallimastix</taxon>
    </lineage>
</organism>
<dbReference type="InterPro" id="IPR002083">
    <property type="entry name" value="MATH/TRAF_dom"/>
</dbReference>
<dbReference type="InterPro" id="IPR008974">
    <property type="entry name" value="TRAF-like"/>
</dbReference>
<evidence type="ECO:0000259" key="1">
    <source>
        <dbReference type="PROSITE" id="PS50144"/>
    </source>
</evidence>
<keyword evidence="3" id="KW-1185">Reference proteome</keyword>
<name>A0A1Y2DWU7_9FUNG</name>
<evidence type="ECO:0000313" key="3">
    <source>
        <dbReference type="Proteomes" id="UP000193920"/>
    </source>
</evidence>
<dbReference type="Proteomes" id="UP000193920">
    <property type="component" value="Unassembled WGS sequence"/>
</dbReference>
<dbReference type="SUPFAM" id="SSF49599">
    <property type="entry name" value="TRAF domain-like"/>
    <property type="match status" value="1"/>
</dbReference>
<feature type="domain" description="MATH" evidence="1">
    <location>
        <begin position="25"/>
        <end position="154"/>
    </location>
</feature>
<dbReference type="PROSITE" id="PS50144">
    <property type="entry name" value="MATH"/>
    <property type="match status" value="1"/>
</dbReference>
<dbReference type="OrthoDB" id="1883087at2759"/>
<comment type="caution">
    <text evidence="2">The sequence shown here is derived from an EMBL/GenBank/DDBJ whole genome shotgun (WGS) entry which is preliminary data.</text>
</comment>
<protein>
    <recommendedName>
        <fullName evidence="1">MATH domain-containing protein</fullName>
    </recommendedName>
</protein>
<sequence length="162" mass="19219">MVSFLDIVKKLESIIDNEEFEILNKGYYEWKIKNWKGRSAYNCKINSMQFINGNYKWKLEIDFNNSSENNIGFVSLNLISLNSFHIYAKFVFCIRNYYDPTCIYYGESLSNYFNRKNSSSGSEKFIRKYELFTKNENSKKSIIENDRCIVGVFVIIYKLEKG</sequence>
<dbReference type="AlphaFoldDB" id="A0A1Y2DWU7"/>
<reference evidence="2 3" key="1">
    <citation type="submission" date="2016-08" db="EMBL/GenBank/DDBJ databases">
        <title>A Parts List for Fungal Cellulosomes Revealed by Comparative Genomics.</title>
        <authorList>
            <consortium name="DOE Joint Genome Institute"/>
            <person name="Haitjema C.H."/>
            <person name="Gilmore S.P."/>
            <person name="Henske J.K."/>
            <person name="Solomon K.V."/>
            <person name="De Groot R."/>
            <person name="Kuo A."/>
            <person name="Mondo S.J."/>
            <person name="Salamov A.A."/>
            <person name="Labutti K."/>
            <person name="Zhao Z."/>
            <person name="Chiniquy J."/>
            <person name="Barry K."/>
            <person name="Brewer H.M."/>
            <person name="Purvine S.O."/>
            <person name="Wright A.T."/>
            <person name="Boxma B."/>
            <person name="Van Alen T."/>
            <person name="Hackstein J.H."/>
            <person name="Baker S.E."/>
            <person name="Grigoriev I.V."/>
            <person name="O'Malley M.A."/>
        </authorList>
    </citation>
    <scope>NUCLEOTIDE SEQUENCE [LARGE SCALE GENOMIC DNA]</scope>
    <source>
        <strain evidence="2 3">G1</strain>
    </source>
</reference>
<accession>A0A1Y2DWU7</accession>
<proteinExistence type="predicted"/>